<dbReference type="Proteomes" id="UP000005141">
    <property type="component" value="Unassembled WGS sequence"/>
</dbReference>
<protein>
    <recommendedName>
        <fullName evidence="4">Fibrobacter succinogenes major paralogous domain-containing protein</fullName>
    </recommendedName>
</protein>
<evidence type="ECO:0000256" key="1">
    <source>
        <dbReference type="SAM" id="SignalP"/>
    </source>
</evidence>
<gene>
    <name evidence="2" type="ORF">HMPREF9431_00097</name>
</gene>
<comment type="caution">
    <text evidence="2">The sequence shown here is derived from an EMBL/GenBank/DDBJ whole genome shotgun (WGS) entry which is preliminary data.</text>
</comment>
<dbReference type="PROSITE" id="PS51257">
    <property type="entry name" value="PROKAR_LIPOPROTEIN"/>
    <property type="match status" value="1"/>
</dbReference>
<dbReference type="AlphaFoldDB" id="G1W8E6"/>
<dbReference type="EMBL" id="ADGI01000008">
    <property type="protein sequence ID" value="EGV28393.1"/>
    <property type="molecule type" value="Genomic_DNA"/>
</dbReference>
<feature type="signal peptide" evidence="1">
    <location>
        <begin position="1"/>
        <end position="22"/>
    </location>
</feature>
<evidence type="ECO:0008006" key="4">
    <source>
        <dbReference type="Google" id="ProtNLM"/>
    </source>
</evidence>
<dbReference type="HOGENOM" id="CLU_028180_0_0_10"/>
<reference evidence="2 3" key="1">
    <citation type="submission" date="2011-07" db="EMBL/GenBank/DDBJ databases">
        <title>The Genome Sequence of Prevotella oulorum F0390.</title>
        <authorList>
            <consortium name="The Broad Institute Genome Sequencing Platform"/>
            <consortium name="The Broad Institute Genome Sequencing Center for Infectious Disease"/>
            <person name="Earl A."/>
            <person name="Ward D."/>
            <person name="Feldgarden M."/>
            <person name="Gevers D."/>
            <person name="Izard J."/>
            <person name="Ganesan A."/>
            <person name="Baranova O.V."/>
            <person name="Blanton J.M."/>
            <person name="Tanner A.C."/>
            <person name="Dewhirst F.E."/>
            <person name="Young S.K."/>
            <person name="Zeng Q."/>
            <person name="Gargeya S."/>
            <person name="Fitzgerald M."/>
            <person name="Haas B."/>
            <person name="Abouelleil A."/>
            <person name="Alvarado L."/>
            <person name="Arachchi H.M."/>
            <person name="Berlin A."/>
            <person name="Brown A."/>
            <person name="Chapman S.B."/>
            <person name="Chen Z."/>
            <person name="Dunbar C."/>
            <person name="Freedman E."/>
            <person name="Gearin G."/>
            <person name="Gellesch M."/>
            <person name="Goldberg J."/>
            <person name="Griggs A."/>
            <person name="Gujja S."/>
            <person name="Heiman D."/>
            <person name="Howarth C."/>
            <person name="Larson L."/>
            <person name="Lui A."/>
            <person name="MacDonald P.J.P."/>
            <person name="Mehta T."/>
            <person name="Montmayeur A."/>
            <person name="Murphy C."/>
            <person name="Neiman D."/>
            <person name="Pearson M."/>
            <person name="Priest M."/>
            <person name="Roberts A."/>
            <person name="Saif S."/>
            <person name="Shea T."/>
            <person name="Shenoy N."/>
            <person name="Sisk P."/>
            <person name="Stolte C."/>
            <person name="Sykes S."/>
            <person name="Wortman J."/>
            <person name="Nusbaum C."/>
            <person name="Birren B."/>
        </authorList>
    </citation>
    <scope>NUCLEOTIDE SEQUENCE [LARGE SCALE GENOMIC DNA]</scope>
    <source>
        <strain evidence="2 3">F0390</strain>
    </source>
</reference>
<keyword evidence="3" id="KW-1185">Reference proteome</keyword>
<name>G1W8E6_9BACT</name>
<evidence type="ECO:0000313" key="2">
    <source>
        <dbReference type="EMBL" id="EGV28393.1"/>
    </source>
</evidence>
<accession>G1W8E6</accession>
<organism evidence="2 3">
    <name type="scientific">Segatella oulorum F0390</name>
    <dbReference type="NCBI Taxonomy" id="702438"/>
    <lineage>
        <taxon>Bacteria</taxon>
        <taxon>Pseudomonadati</taxon>
        <taxon>Bacteroidota</taxon>
        <taxon>Bacteroidia</taxon>
        <taxon>Bacteroidales</taxon>
        <taxon>Prevotellaceae</taxon>
        <taxon>Segatella</taxon>
    </lineage>
</organism>
<sequence>MKKYIFLCVAMLLFMITGCSHDNNSDELTSRVRFGFTNEDFGEDEVLTRTGAVAKEPQTINIGDCEAEITVENEPVIKKTRGAQTNANGHYTIRAYQGSSLKDEMSGTFSGGTFTPDVSSKARLQLPHGTYELVAFNDDVTTSGNNLVVSRDKAATAMMGTQTVNITDDNDLYVQFTMKHVGCRLRTQFVCQKHIPNNITATLEAVAANVIPTSVTYDPTTKAYTGNPGTIASEANNSAASTEAKFDASYYGQSYSYTSTSDYHYFLPTTTGSKLKLTGISAGTVFWKPIPTFNIAQLNATLQMQPNKSYVVKIKLTPSYSYLMSDGSVGHFKDTTFGGGSKTPIAIVIDADNFMAVGLNALTQLGGSSSWCDYGWPHYYYNQTNTHMATVNDALGSQATSGLEETWNPAYSTNLIGSAGETKVKGNNPRFRAIYAAAHYDPGVTYTGTPALVWYLPSLSDFRKCNTLGFEETISYTGPMGQTFYSTYCYGYLLAKAFQKVGGDNPLKEFWTSTETDPSYAGTYYFSNSQMNPGSADKGSNVKRYMLSFVKYK</sequence>
<evidence type="ECO:0000313" key="3">
    <source>
        <dbReference type="Proteomes" id="UP000005141"/>
    </source>
</evidence>
<proteinExistence type="predicted"/>
<feature type="chain" id="PRO_5003425596" description="Fibrobacter succinogenes major paralogous domain-containing protein" evidence="1">
    <location>
        <begin position="23"/>
        <end position="553"/>
    </location>
</feature>
<dbReference type="PATRIC" id="fig|702438.4.peg.100"/>
<keyword evidence="1" id="KW-0732">Signal</keyword>